<evidence type="ECO:0000313" key="2">
    <source>
        <dbReference type="EMBL" id="MBW0521762.1"/>
    </source>
</evidence>
<dbReference type="Proteomes" id="UP000765509">
    <property type="component" value="Unassembled WGS sequence"/>
</dbReference>
<evidence type="ECO:0000313" key="3">
    <source>
        <dbReference type="Proteomes" id="UP000765509"/>
    </source>
</evidence>
<name>A0A9Q3EQI1_9BASI</name>
<proteinExistence type="predicted"/>
<dbReference type="AlphaFoldDB" id="A0A9Q3EQI1"/>
<dbReference type="EMBL" id="AVOT02029069">
    <property type="protein sequence ID" value="MBW0521762.1"/>
    <property type="molecule type" value="Genomic_DNA"/>
</dbReference>
<feature type="region of interest" description="Disordered" evidence="1">
    <location>
        <begin position="26"/>
        <end position="62"/>
    </location>
</feature>
<comment type="caution">
    <text evidence="2">The sequence shown here is derived from an EMBL/GenBank/DDBJ whole genome shotgun (WGS) entry which is preliminary data.</text>
</comment>
<evidence type="ECO:0000256" key="1">
    <source>
        <dbReference type="SAM" id="MobiDB-lite"/>
    </source>
</evidence>
<keyword evidence="3" id="KW-1185">Reference proteome</keyword>
<gene>
    <name evidence="2" type="ORF">O181_061477</name>
</gene>
<sequence>MHNRILGALKDHEAYKLCIPESSIQEKSTVEIEPSDSDSDTSSASNPEISEREDPLENLSSFDPDYVPTSEFDVNTLCNHQIRGENLEFLQRIIQNTIIPTSWTHVPRKMGNRSHGSLKASDWASLYKSYITFLFLSKQMSTSSQQHPYQNTNQTEKSIFIANALLKNTFHLISAIKIATRWKISTAEINAFSDHWKKFLISNQTLFPKQKSKPNNYYSENIPELRS</sequence>
<dbReference type="OrthoDB" id="2507659at2759"/>
<protein>
    <submittedName>
        <fullName evidence="2">Uncharacterized protein</fullName>
    </submittedName>
</protein>
<accession>A0A9Q3EQI1</accession>
<organism evidence="2 3">
    <name type="scientific">Austropuccinia psidii MF-1</name>
    <dbReference type="NCBI Taxonomy" id="1389203"/>
    <lineage>
        <taxon>Eukaryota</taxon>
        <taxon>Fungi</taxon>
        <taxon>Dikarya</taxon>
        <taxon>Basidiomycota</taxon>
        <taxon>Pucciniomycotina</taxon>
        <taxon>Pucciniomycetes</taxon>
        <taxon>Pucciniales</taxon>
        <taxon>Sphaerophragmiaceae</taxon>
        <taxon>Austropuccinia</taxon>
    </lineage>
</organism>
<reference evidence="2" key="1">
    <citation type="submission" date="2021-03" db="EMBL/GenBank/DDBJ databases">
        <title>Draft genome sequence of rust myrtle Austropuccinia psidii MF-1, a brazilian biotype.</title>
        <authorList>
            <person name="Quecine M.C."/>
            <person name="Pachon D.M.R."/>
            <person name="Bonatelli M.L."/>
            <person name="Correr F.H."/>
            <person name="Franceschini L.M."/>
            <person name="Leite T.F."/>
            <person name="Margarido G.R.A."/>
            <person name="Almeida C.A."/>
            <person name="Ferrarezi J.A."/>
            <person name="Labate C.A."/>
        </authorList>
    </citation>
    <scope>NUCLEOTIDE SEQUENCE</scope>
    <source>
        <strain evidence="2">MF-1</strain>
    </source>
</reference>